<sequence length="166" mass="17706">MLVHNSDSAVFSRVLKAADIVRSYLRCITASSWNLAAIRGVSKFVHPAQGPSFQRLNSRRGRTVAASLTQKGEQERTQANMPAYSSFGGVSSSYSSPTMGSADSDPEAFEGGRRFLDKAQRPASQVLQLRETIPLPEGGQAAAQEAFQGGVEERRNGSFGTGAVAP</sequence>
<keyword evidence="3" id="KW-1185">Reference proteome</keyword>
<dbReference type="Proteomes" id="UP001321473">
    <property type="component" value="Unassembled WGS sequence"/>
</dbReference>
<dbReference type="AlphaFoldDB" id="A0AAQ4DMU7"/>
<gene>
    <name evidence="2" type="ORF">V5799_033599</name>
</gene>
<organism evidence="2 3">
    <name type="scientific">Amblyomma americanum</name>
    <name type="common">Lone star tick</name>
    <dbReference type="NCBI Taxonomy" id="6943"/>
    <lineage>
        <taxon>Eukaryota</taxon>
        <taxon>Metazoa</taxon>
        <taxon>Ecdysozoa</taxon>
        <taxon>Arthropoda</taxon>
        <taxon>Chelicerata</taxon>
        <taxon>Arachnida</taxon>
        <taxon>Acari</taxon>
        <taxon>Parasitiformes</taxon>
        <taxon>Ixodida</taxon>
        <taxon>Ixodoidea</taxon>
        <taxon>Ixodidae</taxon>
        <taxon>Amblyomminae</taxon>
        <taxon>Amblyomma</taxon>
    </lineage>
</organism>
<feature type="region of interest" description="Disordered" evidence="1">
    <location>
        <begin position="67"/>
        <end position="86"/>
    </location>
</feature>
<evidence type="ECO:0000313" key="3">
    <source>
        <dbReference type="Proteomes" id="UP001321473"/>
    </source>
</evidence>
<protein>
    <submittedName>
        <fullName evidence="2">Uncharacterized protein</fullName>
    </submittedName>
</protein>
<proteinExistence type="predicted"/>
<accession>A0AAQ4DMU7</accession>
<evidence type="ECO:0000313" key="2">
    <source>
        <dbReference type="EMBL" id="KAK8763787.1"/>
    </source>
</evidence>
<evidence type="ECO:0000256" key="1">
    <source>
        <dbReference type="SAM" id="MobiDB-lite"/>
    </source>
</evidence>
<dbReference type="EMBL" id="JARKHS020028983">
    <property type="protein sequence ID" value="KAK8763787.1"/>
    <property type="molecule type" value="Genomic_DNA"/>
</dbReference>
<name>A0AAQ4DMU7_AMBAM</name>
<comment type="caution">
    <text evidence="2">The sequence shown here is derived from an EMBL/GenBank/DDBJ whole genome shotgun (WGS) entry which is preliminary data.</text>
</comment>
<feature type="region of interest" description="Disordered" evidence="1">
    <location>
        <begin position="134"/>
        <end position="166"/>
    </location>
</feature>
<feature type="compositionally biased region" description="Low complexity" evidence="1">
    <location>
        <begin position="137"/>
        <end position="150"/>
    </location>
</feature>
<reference evidence="2 3" key="1">
    <citation type="journal article" date="2023" name="Arcadia Sci">
        <title>De novo assembly of a long-read Amblyomma americanum tick genome.</title>
        <authorList>
            <person name="Chou S."/>
            <person name="Poskanzer K.E."/>
            <person name="Rollins M."/>
            <person name="Thuy-Boun P.S."/>
        </authorList>
    </citation>
    <scope>NUCLEOTIDE SEQUENCE [LARGE SCALE GENOMIC DNA]</scope>
    <source>
        <strain evidence="2">F_SG_1</strain>
        <tissue evidence="2">Salivary glands</tissue>
    </source>
</reference>